<protein>
    <submittedName>
        <fullName evidence="2">Uncharacterized protein</fullName>
    </submittedName>
</protein>
<proteinExistence type="predicted"/>
<organism evidence="2 3">
    <name type="scientific">Acanthoscelides obtectus</name>
    <name type="common">Bean weevil</name>
    <name type="synonym">Bruchus obtectus</name>
    <dbReference type="NCBI Taxonomy" id="200917"/>
    <lineage>
        <taxon>Eukaryota</taxon>
        <taxon>Metazoa</taxon>
        <taxon>Ecdysozoa</taxon>
        <taxon>Arthropoda</taxon>
        <taxon>Hexapoda</taxon>
        <taxon>Insecta</taxon>
        <taxon>Pterygota</taxon>
        <taxon>Neoptera</taxon>
        <taxon>Endopterygota</taxon>
        <taxon>Coleoptera</taxon>
        <taxon>Polyphaga</taxon>
        <taxon>Cucujiformia</taxon>
        <taxon>Chrysomeloidea</taxon>
        <taxon>Chrysomelidae</taxon>
        <taxon>Bruchinae</taxon>
        <taxon>Bruchini</taxon>
        <taxon>Acanthoscelides</taxon>
    </lineage>
</organism>
<sequence>MCLGKDGTNGSLEMPADHRDIPEDKSSHKKLEEESFVKSLKLSCRSNSCNKNHTIFRNRFTCEIVSTSIPLNLANLFVKSGSKDENKKLRKSKRKTLEYLRFLEHQAKPQILLRNL</sequence>
<name>A0A9P0K0X3_ACAOB</name>
<feature type="compositionally biased region" description="Basic and acidic residues" evidence="1">
    <location>
        <begin position="15"/>
        <end position="32"/>
    </location>
</feature>
<accession>A0A9P0K0X3</accession>
<evidence type="ECO:0000313" key="2">
    <source>
        <dbReference type="EMBL" id="CAH1963232.1"/>
    </source>
</evidence>
<evidence type="ECO:0000256" key="1">
    <source>
        <dbReference type="SAM" id="MobiDB-lite"/>
    </source>
</evidence>
<dbReference type="Proteomes" id="UP001152888">
    <property type="component" value="Unassembled WGS sequence"/>
</dbReference>
<reference evidence="2" key="1">
    <citation type="submission" date="2022-03" db="EMBL/GenBank/DDBJ databases">
        <authorList>
            <person name="Sayadi A."/>
        </authorList>
    </citation>
    <scope>NUCLEOTIDE SEQUENCE</scope>
</reference>
<dbReference type="AlphaFoldDB" id="A0A9P0K0X3"/>
<feature type="region of interest" description="Disordered" evidence="1">
    <location>
        <begin position="1"/>
        <end position="32"/>
    </location>
</feature>
<gene>
    <name evidence="2" type="ORF">ACAOBT_LOCUS5091</name>
</gene>
<comment type="caution">
    <text evidence="2">The sequence shown here is derived from an EMBL/GenBank/DDBJ whole genome shotgun (WGS) entry which is preliminary data.</text>
</comment>
<dbReference type="EMBL" id="CAKOFQ010006706">
    <property type="protein sequence ID" value="CAH1963232.1"/>
    <property type="molecule type" value="Genomic_DNA"/>
</dbReference>
<evidence type="ECO:0000313" key="3">
    <source>
        <dbReference type="Proteomes" id="UP001152888"/>
    </source>
</evidence>
<keyword evidence="3" id="KW-1185">Reference proteome</keyword>